<gene>
    <name evidence="1" type="ORF">HPB47_000109</name>
</gene>
<accession>A0AC60PT91</accession>
<evidence type="ECO:0000313" key="2">
    <source>
        <dbReference type="Proteomes" id="UP000805193"/>
    </source>
</evidence>
<reference evidence="1 2" key="1">
    <citation type="journal article" date="2020" name="Cell">
        <title>Large-Scale Comparative Analyses of Tick Genomes Elucidate Their Genetic Diversity and Vector Capacities.</title>
        <authorList>
            <consortium name="Tick Genome and Microbiome Consortium (TIGMIC)"/>
            <person name="Jia N."/>
            <person name="Wang J."/>
            <person name="Shi W."/>
            <person name="Du L."/>
            <person name="Sun Y."/>
            <person name="Zhan W."/>
            <person name="Jiang J.F."/>
            <person name="Wang Q."/>
            <person name="Zhang B."/>
            <person name="Ji P."/>
            <person name="Bell-Sakyi L."/>
            <person name="Cui X.M."/>
            <person name="Yuan T.T."/>
            <person name="Jiang B.G."/>
            <person name="Yang W.F."/>
            <person name="Lam T.T."/>
            <person name="Chang Q.C."/>
            <person name="Ding S.J."/>
            <person name="Wang X.J."/>
            <person name="Zhu J.G."/>
            <person name="Ruan X.D."/>
            <person name="Zhao L."/>
            <person name="Wei J.T."/>
            <person name="Ye R.Z."/>
            <person name="Que T.C."/>
            <person name="Du C.H."/>
            <person name="Zhou Y.H."/>
            <person name="Cheng J.X."/>
            <person name="Dai P.F."/>
            <person name="Guo W.B."/>
            <person name="Han X.H."/>
            <person name="Huang E.J."/>
            <person name="Li L.F."/>
            <person name="Wei W."/>
            <person name="Gao Y.C."/>
            <person name="Liu J.Z."/>
            <person name="Shao H.Z."/>
            <person name="Wang X."/>
            <person name="Wang C.C."/>
            <person name="Yang T.C."/>
            <person name="Huo Q.B."/>
            <person name="Li W."/>
            <person name="Chen H.Y."/>
            <person name="Chen S.E."/>
            <person name="Zhou L.G."/>
            <person name="Ni X.B."/>
            <person name="Tian J.H."/>
            <person name="Sheng Y."/>
            <person name="Liu T."/>
            <person name="Pan Y.S."/>
            <person name="Xia L.Y."/>
            <person name="Li J."/>
            <person name="Zhao F."/>
            <person name="Cao W.C."/>
        </authorList>
    </citation>
    <scope>NUCLEOTIDE SEQUENCE [LARGE SCALE GENOMIC DNA]</scope>
    <source>
        <strain evidence="1">Iper-2018</strain>
    </source>
</reference>
<organism evidence="1 2">
    <name type="scientific">Ixodes persulcatus</name>
    <name type="common">Taiga tick</name>
    <dbReference type="NCBI Taxonomy" id="34615"/>
    <lineage>
        <taxon>Eukaryota</taxon>
        <taxon>Metazoa</taxon>
        <taxon>Ecdysozoa</taxon>
        <taxon>Arthropoda</taxon>
        <taxon>Chelicerata</taxon>
        <taxon>Arachnida</taxon>
        <taxon>Acari</taxon>
        <taxon>Parasitiformes</taxon>
        <taxon>Ixodida</taxon>
        <taxon>Ixodoidea</taxon>
        <taxon>Ixodidae</taxon>
        <taxon>Ixodinae</taxon>
        <taxon>Ixodes</taxon>
    </lineage>
</organism>
<keyword evidence="2" id="KW-1185">Reference proteome</keyword>
<proteinExistence type="predicted"/>
<sequence length="282" mass="31823">MATRLVLNDVDCDLTMALAVWSASELDLHASIVDGVFVETCVLDEDPGSRSMRPMALLAREGKEFVRAPVDLWVLDVLHTPRILERPGVETSDMTTDVGLWTGEMTTVHDWCMLPLQLPDRLDAKMEHAVFRAGRANDAGPGCITRWLPAALAREARRIRAIADDGSTTPCGVMFEESDSVVEKLIEGIRPHPCVYDTRELEYRRPPYRVDDFREAFERLKLLGDVASFGAYQMNHVWLATFHSTTAKDRLLASQELLIKGKRCILIDPKNSEIRLKIHWVP</sequence>
<evidence type="ECO:0000313" key="1">
    <source>
        <dbReference type="EMBL" id="KAG0424123.1"/>
    </source>
</evidence>
<comment type="caution">
    <text evidence="1">The sequence shown here is derived from an EMBL/GenBank/DDBJ whole genome shotgun (WGS) entry which is preliminary data.</text>
</comment>
<protein>
    <submittedName>
        <fullName evidence="1">Uncharacterized protein</fullName>
    </submittedName>
</protein>
<name>A0AC60PT91_IXOPE</name>
<dbReference type="Proteomes" id="UP000805193">
    <property type="component" value="Unassembled WGS sequence"/>
</dbReference>
<dbReference type="EMBL" id="JABSTQ010010011">
    <property type="protein sequence ID" value="KAG0424123.1"/>
    <property type="molecule type" value="Genomic_DNA"/>
</dbReference>